<name>A0A2T2YPM5_9BACT</name>
<organism evidence="1 2">
    <name type="scientific">Adhaeribacter arboris</name>
    <dbReference type="NCBI Taxonomy" id="2072846"/>
    <lineage>
        <taxon>Bacteria</taxon>
        <taxon>Pseudomonadati</taxon>
        <taxon>Bacteroidota</taxon>
        <taxon>Cytophagia</taxon>
        <taxon>Cytophagales</taxon>
        <taxon>Hymenobacteraceae</taxon>
        <taxon>Adhaeribacter</taxon>
    </lineage>
</organism>
<gene>
    <name evidence="1" type="ORF">AHMF7605_27125</name>
</gene>
<sequence>MLGILACSNQPSITRAGDYASYFDDEWARQKFWDDGLAEVATYQAQRVVYNKVRQFDYTLITVKEDFNKAYNVKTDDYRRQDLFPVIKVNEFARIPTENYPYHYLTSLFFKRENPIILHKLTSSSQEWCGNTFKAITYNGNGFTYAFNSYWDNQGAGEIALKERALFEDQLPYTLRSLKFKANLTFQAPVYELQQTSKASPPQLYQATFQVSEAKEFTEETWLVTVQFAPDKQSQYWFSKKYPNALLRQKAYDGRTLELKNIRRYAYWQH</sequence>
<dbReference type="OrthoDB" id="5496093at2"/>
<evidence type="ECO:0000313" key="1">
    <source>
        <dbReference type="EMBL" id="PSR57472.1"/>
    </source>
</evidence>
<keyword evidence="2" id="KW-1185">Reference proteome</keyword>
<dbReference type="AlphaFoldDB" id="A0A2T2YPM5"/>
<reference evidence="1 2" key="1">
    <citation type="submission" date="2018-03" db="EMBL/GenBank/DDBJ databases">
        <title>Adhaeribacter sp. HMF7605 Genome sequencing and assembly.</title>
        <authorList>
            <person name="Kang H."/>
            <person name="Kang J."/>
            <person name="Cha I."/>
            <person name="Kim H."/>
            <person name="Joh K."/>
        </authorList>
    </citation>
    <scope>NUCLEOTIDE SEQUENCE [LARGE SCALE GENOMIC DNA]</scope>
    <source>
        <strain evidence="1 2">HMF7605</strain>
    </source>
</reference>
<accession>A0A2T2YPM5</accession>
<evidence type="ECO:0008006" key="3">
    <source>
        <dbReference type="Google" id="ProtNLM"/>
    </source>
</evidence>
<proteinExistence type="predicted"/>
<comment type="caution">
    <text evidence="1">The sequence shown here is derived from an EMBL/GenBank/DDBJ whole genome shotgun (WGS) entry which is preliminary data.</text>
</comment>
<evidence type="ECO:0000313" key="2">
    <source>
        <dbReference type="Proteomes" id="UP000240357"/>
    </source>
</evidence>
<dbReference type="EMBL" id="PYFT01000001">
    <property type="protein sequence ID" value="PSR57472.1"/>
    <property type="molecule type" value="Genomic_DNA"/>
</dbReference>
<dbReference type="Proteomes" id="UP000240357">
    <property type="component" value="Unassembled WGS sequence"/>
</dbReference>
<protein>
    <recommendedName>
        <fullName evidence="3">Septum formation inhibitor Maf</fullName>
    </recommendedName>
</protein>